<evidence type="ECO:0000256" key="4">
    <source>
        <dbReference type="ARBA" id="ARBA00022827"/>
    </source>
</evidence>
<keyword evidence="8" id="KW-1185">Reference proteome</keyword>
<evidence type="ECO:0000256" key="6">
    <source>
        <dbReference type="RuleBase" id="RU003862"/>
    </source>
</evidence>
<reference evidence="7 8" key="2">
    <citation type="submission" date="2021-02" db="EMBL/GenBank/DDBJ databases">
        <title>Sulfurospirillum tamanensis sp. nov.</title>
        <authorList>
            <person name="Frolova A."/>
            <person name="Merkel A."/>
            <person name="Slobodkin A."/>
        </authorList>
    </citation>
    <scope>NUCLEOTIDE SEQUENCE [LARGE SCALE GENOMIC DNA]</scope>
    <source>
        <strain evidence="7 8">T05b</strain>
    </source>
</reference>
<organism evidence="7 8">
    <name type="scientific">Sulfurospirillum tamanense</name>
    <dbReference type="NCBI Taxonomy" id="2813362"/>
    <lineage>
        <taxon>Bacteria</taxon>
        <taxon>Pseudomonadati</taxon>
        <taxon>Campylobacterota</taxon>
        <taxon>Epsilonproteobacteria</taxon>
        <taxon>Campylobacterales</taxon>
        <taxon>Sulfurospirillaceae</taxon>
        <taxon>Sulfurospirillum</taxon>
    </lineage>
</organism>
<comment type="similarity">
    <text evidence="6">Belongs to the methylenetetrahydrofolate reductase family.</text>
</comment>
<evidence type="ECO:0000256" key="5">
    <source>
        <dbReference type="ARBA" id="ARBA00023002"/>
    </source>
</evidence>
<reference evidence="8" key="1">
    <citation type="submission" date="2021-02" db="EMBL/GenBank/DDBJ databases">
        <title>Sulfurospirillum tamanensis sp. nov.</title>
        <authorList>
            <person name="Merkel A.Y."/>
        </authorList>
    </citation>
    <scope>NUCLEOTIDE SEQUENCE [LARGE SCALE GENOMIC DNA]</scope>
    <source>
        <strain evidence="8">T05b</strain>
    </source>
</reference>
<dbReference type="RefSeq" id="WP_205458136.1">
    <property type="nucleotide sequence ID" value="NZ_JAFHKK010000003.1"/>
</dbReference>
<dbReference type="InterPro" id="IPR029041">
    <property type="entry name" value="FAD-linked_oxidoreductase-like"/>
</dbReference>
<dbReference type="SUPFAM" id="SSF51730">
    <property type="entry name" value="FAD-linked oxidoreductase"/>
    <property type="match status" value="1"/>
</dbReference>
<protein>
    <recommendedName>
        <fullName evidence="6">Methylenetetrahydrofolate reductase</fullName>
    </recommendedName>
</protein>
<keyword evidence="4 6" id="KW-0274">FAD</keyword>
<dbReference type="Pfam" id="PF02219">
    <property type="entry name" value="MTHFR"/>
    <property type="match status" value="1"/>
</dbReference>
<dbReference type="Proteomes" id="UP000703590">
    <property type="component" value="Unassembled WGS sequence"/>
</dbReference>
<accession>A0ABS2WPT2</accession>
<dbReference type="InterPro" id="IPR003171">
    <property type="entry name" value="Mehydrof_redctse-like"/>
</dbReference>
<keyword evidence="5 6" id="KW-0560">Oxidoreductase</keyword>
<evidence type="ECO:0000313" key="8">
    <source>
        <dbReference type="Proteomes" id="UP000703590"/>
    </source>
</evidence>
<comment type="pathway">
    <text evidence="2 6">One-carbon metabolism; tetrahydrofolate interconversion.</text>
</comment>
<evidence type="ECO:0000256" key="1">
    <source>
        <dbReference type="ARBA" id="ARBA00001974"/>
    </source>
</evidence>
<sequence>MEQIHQRQAGIVLYGLTPPKATNTPSQIQEIAARQCARLKNSTIDGVVVYDLQDEAQRTNQERPFPFLETIDPATYASSYLKELSTPSILYRAIGKYTKAQTQAWLEEHNNAAALCVFVGAASRTQQMTLSMQEAYALKREVAPDLLLGGIAIPERHMKKHDEHERVVRKVEEGCSFFVTQAVYDLEASKRFLDDYVALSQAKNLPLVPIVFTLTPCGSEKTLTFMKWLGIHIPSMLEEMLLASDDMLGGSMAHIRYVAKMLYMYGTAKGVPVGFNIESVAIRKAEIEASIALIDEVRAIILN</sequence>
<dbReference type="EMBL" id="JAFHKK010000003">
    <property type="protein sequence ID" value="MBN2963706.1"/>
    <property type="molecule type" value="Genomic_DNA"/>
</dbReference>
<comment type="caution">
    <text evidence="7">The sequence shown here is derived from an EMBL/GenBank/DDBJ whole genome shotgun (WGS) entry which is preliminary data.</text>
</comment>
<evidence type="ECO:0000313" key="7">
    <source>
        <dbReference type="EMBL" id="MBN2963706.1"/>
    </source>
</evidence>
<name>A0ABS2WPT2_9BACT</name>
<reference evidence="7 8" key="3">
    <citation type="submission" date="2021-02" db="EMBL/GenBank/DDBJ databases">
        <authorList>
            <person name="Merkel A.Y."/>
        </authorList>
    </citation>
    <scope>NUCLEOTIDE SEQUENCE [LARGE SCALE GENOMIC DNA]</scope>
    <source>
        <strain evidence="7 8">T05b</strain>
    </source>
</reference>
<gene>
    <name evidence="7" type="ORF">JWV37_02845</name>
</gene>
<comment type="cofactor">
    <cofactor evidence="1 6">
        <name>FAD</name>
        <dbReference type="ChEBI" id="CHEBI:57692"/>
    </cofactor>
</comment>
<evidence type="ECO:0000256" key="2">
    <source>
        <dbReference type="ARBA" id="ARBA00004777"/>
    </source>
</evidence>
<proteinExistence type="inferred from homology"/>
<keyword evidence="3 6" id="KW-0285">Flavoprotein</keyword>
<dbReference type="Gene3D" id="3.20.20.220">
    <property type="match status" value="1"/>
</dbReference>
<evidence type="ECO:0000256" key="3">
    <source>
        <dbReference type="ARBA" id="ARBA00022630"/>
    </source>
</evidence>